<keyword evidence="1" id="KW-1133">Transmembrane helix</keyword>
<keyword evidence="1" id="KW-0812">Transmembrane</keyword>
<evidence type="ECO:0000313" key="3">
    <source>
        <dbReference type="Proteomes" id="UP000001640"/>
    </source>
</evidence>
<dbReference type="HOGENOM" id="CLU_052827_1_1_1"/>
<dbReference type="Proteomes" id="UP000001640">
    <property type="component" value="Chromosome 1"/>
</dbReference>
<accession>G0V6V9</accession>
<dbReference type="OMA" id="IYHLGMK"/>
<dbReference type="CDD" id="cd03440">
    <property type="entry name" value="hot_dog"/>
    <property type="match status" value="1"/>
</dbReference>
<dbReference type="OrthoDB" id="506431at2759"/>
<evidence type="ECO:0000256" key="1">
    <source>
        <dbReference type="SAM" id="Phobius"/>
    </source>
</evidence>
<evidence type="ECO:0000313" key="2">
    <source>
        <dbReference type="EMBL" id="CCC67205.1"/>
    </source>
</evidence>
<dbReference type="SUPFAM" id="SSF54637">
    <property type="entry name" value="Thioesterase/thiol ester dehydrase-isomerase"/>
    <property type="match status" value="1"/>
</dbReference>
<dbReference type="Gene3D" id="3.10.129.10">
    <property type="entry name" value="Hotdog Thioesterase"/>
    <property type="match status" value="1"/>
</dbReference>
<sequence>MFSKFIRSTIIRRSLATTVNSTFKTAPKPRSKWVPISIFSGSFLVGWYFTQHMTFTDLMAYWRYESLPEDAEQVKKYRSDLHNRLEKLSLVQQLKGSGFVEVFPGRRKDDQLVDKTLLTPGAIAIPPKFYYNPDKKEIVGVYHMGMKLTGYPFIVHGGILATIMEDLMRESVKLIKQKEGEKTKELSVSYMMPTFANQFVFVRTTSVENLGKNIKLKVDLLDQNGSVLVKGAGTFST</sequence>
<reference key="2">
    <citation type="submission" date="2011-08" db="EMBL/GenBank/DDBJ databases">
        <title>Genome sequence of Naumovozyma castellii.</title>
        <authorList>
            <person name="Gordon J.L."/>
            <person name="Armisen D."/>
            <person name="Proux-Wera E."/>
            <person name="OhEigeartaigh S.S."/>
            <person name="Byrne K.P."/>
            <person name="Wolfe K.H."/>
        </authorList>
    </citation>
    <scope>NUCLEOTIDE SEQUENCE</scope>
    <source>
        <strain>Type strain:CBS 4309</strain>
    </source>
</reference>
<reference evidence="2 3" key="1">
    <citation type="journal article" date="2011" name="Proc. Natl. Acad. Sci. U.S.A.">
        <title>Evolutionary erosion of yeast sex chromosomes by mating-type switching accidents.</title>
        <authorList>
            <person name="Gordon J.L."/>
            <person name="Armisen D."/>
            <person name="Proux-Wera E."/>
            <person name="Oheigeartaigh S.S."/>
            <person name="Byrne K.P."/>
            <person name="Wolfe K.H."/>
        </authorList>
    </citation>
    <scope>NUCLEOTIDE SEQUENCE [LARGE SCALE GENOMIC DNA]</scope>
    <source>
        <strain evidence="3">ATCC 76901 / BCRC 22586 / CBS 4309 / NBRC 1992 / NRRL Y-12630</strain>
    </source>
</reference>
<dbReference type="RefSeq" id="XP_003673588.1">
    <property type="nucleotide sequence ID" value="XM_003673540.1"/>
</dbReference>
<dbReference type="InterPro" id="IPR052061">
    <property type="entry name" value="PTE-AB_protein"/>
</dbReference>
<organism evidence="2 3">
    <name type="scientific">Naumovozyma castellii</name>
    <name type="common">Yeast</name>
    <name type="synonym">Saccharomyces castellii</name>
    <dbReference type="NCBI Taxonomy" id="27288"/>
    <lineage>
        <taxon>Eukaryota</taxon>
        <taxon>Fungi</taxon>
        <taxon>Dikarya</taxon>
        <taxon>Ascomycota</taxon>
        <taxon>Saccharomycotina</taxon>
        <taxon>Saccharomycetes</taxon>
        <taxon>Saccharomycetales</taxon>
        <taxon>Saccharomycetaceae</taxon>
        <taxon>Naumovozyma</taxon>
    </lineage>
</organism>
<keyword evidence="3" id="KW-1185">Reference proteome</keyword>
<dbReference type="InParanoid" id="G0V6V9"/>
<gene>
    <name evidence="2" type="primary">NCAS0A06470</name>
    <name evidence="2" type="ordered locus">NCAS_0A06470</name>
</gene>
<evidence type="ECO:0008006" key="4">
    <source>
        <dbReference type="Google" id="ProtNLM"/>
    </source>
</evidence>
<dbReference type="EMBL" id="HE576752">
    <property type="protein sequence ID" value="CCC67205.1"/>
    <property type="molecule type" value="Genomic_DNA"/>
</dbReference>
<dbReference type="eggNOG" id="KOG4781">
    <property type="taxonomic scope" value="Eukaryota"/>
</dbReference>
<dbReference type="PANTHER" id="PTHR47260">
    <property type="entry name" value="UPF0644 PROTEIN PB2B4.06"/>
    <property type="match status" value="1"/>
</dbReference>
<dbReference type="KEGG" id="ncs:NCAS_0A06470"/>
<keyword evidence="1" id="KW-0472">Membrane</keyword>
<dbReference type="InterPro" id="IPR029069">
    <property type="entry name" value="HotDog_dom_sf"/>
</dbReference>
<name>G0V6V9_NAUCA</name>
<proteinExistence type="predicted"/>
<dbReference type="FunCoup" id="G0V6V9">
    <property type="interactions" value="102"/>
</dbReference>
<dbReference type="AlphaFoldDB" id="G0V6V9"/>
<dbReference type="PANTHER" id="PTHR47260:SF1">
    <property type="entry name" value="UPF0644 PROTEIN PB2B4.06"/>
    <property type="match status" value="1"/>
</dbReference>
<protein>
    <recommendedName>
        <fullName evidence="4">Thioesterase domain-containing protein</fullName>
    </recommendedName>
</protein>
<dbReference type="GeneID" id="96900686"/>
<feature type="transmembrane region" description="Helical" evidence="1">
    <location>
        <begin position="33"/>
        <end position="50"/>
    </location>
</feature>